<comment type="catalytic activity">
    <reaction evidence="1 5">
        <text>S-ubiquitinyl-[E2 ubiquitin-conjugating enzyme]-L-cysteine + [acceptor protein]-L-lysine = [E2 ubiquitin-conjugating enzyme]-L-cysteine + N(6)-ubiquitinyl-[acceptor protein]-L-lysine.</text>
        <dbReference type="EC" id="2.3.2.27"/>
    </reaction>
</comment>
<dbReference type="Pfam" id="PF25598">
    <property type="entry name" value="ARM_PUB"/>
    <property type="match status" value="1"/>
</dbReference>
<reference evidence="9" key="2">
    <citation type="submission" date="2025-08" db="UniProtKB">
        <authorList>
            <consortium name="RefSeq"/>
        </authorList>
    </citation>
    <scope>IDENTIFICATION</scope>
    <source>
        <tissue evidence="9">Leaf</tissue>
    </source>
</reference>
<evidence type="ECO:0000256" key="3">
    <source>
        <dbReference type="ARBA" id="ARBA00022679"/>
    </source>
</evidence>
<feature type="domain" description="U-box" evidence="7">
    <location>
        <begin position="36"/>
        <end position="110"/>
    </location>
</feature>
<dbReference type="UniPathway" id="UPA00143"/>
<comment type="pathway">
    <text evidence="2 5">Protein modification; protein ubiquitination.</text>
</comment>
<dbReference type="SMART" id="SM00504">
    <property type="entry name" value="Ubox"/>
    <property type="match status" value="1"/>
</dbReference>
<dbReference type="Pfam" id="PF04564">
    <property type="entry name" value="U-box"/>
    <property type="match status" value="1"/>
</dbReference>
<dbReference type="GeneID" id="115748757"/>
<name>A0A8B8Q4D1_9MYRT</name>
<dbReference type="KEGG" id="rarg:115748757"/>
<evidence type="ECO:0000313" key="9">
    <source>
        <dbReference type="RefSeq" id="XP_030541232.1"/>
    </source>
</evidence>
<gene>
    <name evidence="9" type="primary">LOC115748757</name>
</gene>
<dbReference type="EC" id="2.3.2.27" evidence="5"/>
<comment type="function">
    <text evidence="5">Functions as an E3 ubiquitin ligase.</text>
</comment>
<accession>A0A8B8Q4D1</accession>
<evidence type="ECO:0000256" key="2">
    <source>
        <dbReference type="ARBA" id="ARBA00004906"/>
    </source>
</evidence>
<dbReference type="CDD" id="cd16664">
    <property type="entry name" value="RING-Ubox_PUB"/>
    <property type="match status" value="1"/>
</dbReference>
<dbReference type="InterPro" id="IPR045185">
    <property type="entry name" value="PUB22/23/24-like"/>
</dbReference>
<organism evidence="8 9">
    <name type="scientific">Rhodamnia argentea</name>
    <dbReference type="NCBI Taxonomy" id="178133"/>
    <lineage>
        <taxon>Eukaryota</taxon>
        <taxon>Viridiplantae</taxon>
        <taxon>Streptophyta</taxon>
        <taxon>Embryophyta</taxon>
        <taxon>Tracheophyta</taxon>
        <taxon>Spermatophyta</taxon>
        <taxon>Magnoliopsida</taxon>
        <taxon>eudicotyledons</taxon>
        <taxon>Gunneridae</taxon>
        <taxon>Pentapetalae</taxon>
        <taxon>rosids</taxon>
        <taxon>malvids</taxon>
        <taxon>Myrtales</taxon>
        <taxon>Myrtaceae</taxon>
        <taxon>Myrtoideae</taxon>
        <taxon>Myrteae</taxon>
        <taxon>Australasian group</taxon>
        <taxon>Rhodamnia</taxon>
    </lineage>
</organism>
<keyword evidence="3 5" id="KW-0808">Transferase</keyword>
<evidence type="ECO:0000256" key="5">
    <source>
        <dbReference type="RuleBase" id="RU369093"/>
    </source>
</evidence>
<dbReference type="PANTHER" id="PTHR22849">
    <property type="entry name" value="WDSAM1 PROTEIN"/>
    <property type="match status" value="1"/>
</dbReference>
<keyword evidence="8" id="KW-1185">Reference proteome</keyword>
<protein>
    <recommendedName>
        <fullName evidence="5 7">U-box domain-containing protein</fullName>
        <ecNumber evidence="5">2.3.2.27</ecNumber>
    </recommendedName>
    <alternativeName>
        <fullName evidence="5">RING-type E3 ubiquitin transferase PUB</fullName>
    </alternativeName>
</protein>
<dbReference type="InterPro" id="IPR003613">
    <property type="entry name" value="Ubox_domain"/>
</dbReference>
<dbReference type="InterPro" id="IPR013083">
    <property type="entry name" value="Znf_RING/FYVE/PHD"/>
</dbReference>
<evidence type="ECO:0000259" key="7">
    <source>
        <dbReference type="PROSITE" id="PS51698"/>
    </source>
</evidence>
<dbReference type="InterPro" id="IPR045210">
    <property type="entry name" value="RING-Ubox_PUB"/>
</dbReference>
<dbReference type="GO" id="GO:0016567">
    <property type="term" value="P:protein ubiquitination"/>
    <property type="evidence" value="ECO:0007669"/>
    <property type="project" value="UniProtKB-UniRule"/>
</dbReference>
<evidence type="ECO:0000256" key="4">
    <source>
        <dbReference type="ARBA" id="ARBA00022786"/>
    </source>
</evidence>
<evidence type="ECO:0000313" key="8">
    <source>
        <dbReference type="Proteomes" id="UP000827889"/>
    </source>
</evidence>
<dbReference type="Gene3D" id="3.30.40.10">
    <property type="entry name" value="Zinc/RING finger domain, C3HC4 (zinc finger)"/>
    <property type="match status" value="1"/>
</dbReference>
<dbReference type="InterPro" id="IPR011989">
    <property type="entry name" value="ARM-like"/>
</dbReference>
<evidence type="ECO:0000256" key="6">
    <source>
        <dbReference type="SAM" id="MobiDB-lite"/>
    </source>
</evidence>
<evidence type="ECO:0000256" key="1">
    <source>
        <dbReference type="ARBA" id="ARBA00000900"/>
    </source>
</evidence>
<dbReference type="SUPFAM" id="SSF57850">
    <property type="entry name" value="RING/U-box"/>
    <property type="match status" value="1"/>
</dbReference>
<keyword evidence="4 5" id="KW-0833">Ubl conjugation pathway</keyword>
<dbReference type="Proteomes" id="UP000827889">
    <property type="component" value="Chromosome 1"/>
</dbReference>
<dbReference type="SUPFAM" id="SSF48371">
    <property type="entry name" value="ARM repeat"/>
    <property type="match status" value="1"/>
</dbReference>
<dbReference type="AlphaFoldDB" id="A0A8B8Q4D1"/>
<dbReference type="PANTHER" id="PTHR22849:SF119">
    <property type="entry name" value="U-BOX DOMAIN-CONTAINING PROTEIN"/>
    <property type="match status" value="1"/>
</dbReference>
<dbReference type="Gene3D" id="1.25.10.10">
    <property type="entry name" value="Leucine-rich Repeat Variant"/>
    <property type="match status" value="1"/>
</dbReference>
<sequence>MGFGWRRRRSTAGNNGGKKVESGIGDRRELELEELAIPNHFLCPISLELMTDPVTLSSGITYDRESIERWLEAGNFTCPVTNKVLSSFDQIPNHALRGMIQDWGTENCRHGVKRIPTPRVPVAPFEVSEVLSGIEGASQRVDCAECSELVGKIEKWGGESERNRRCIVANGAASMLARAFDTFAATSNYRQIGGNLLEEVLSALSWMFPLDIEAHHYLASRSSLNCLVWFLKNGDIEAKKHAILTLKELSSDEKQTGALADTEGLHETLVEFIKHPSNPTITKASLSVTLNLISSCRRGDEERLVFVEMCLVSNLLEILIDSSDKSVCEKALGVLQGLIGCEQGREKAYANLLTVPILVKKVLRVSATATDFAVSSLWRLCKDESSRDHQGRALVDALQVGAFQKLLLVLQLGCADETKEKATELLKLMNPSRAGLECIESADFKNLKRSF</sequence>
<dbReference type="FunFam" id="3.30.40.10:FF:000442">
    <property type="entry name" value="RING-type E3 ubiquitin transferase"/>
    <property type="match status" value="1"/>
</dbReference>
<dbReference type="InterPro" id="IPR058678">
    <property type="entry name" value="ARM_PUB"/>
</dbReference>
<feature type="region of interest" description="Disordered" evidence="6">
    <location>
        <begin position="1"/>
        <end position="23"/>
    </location>
</feature>
<dbReference type="PROSITE" id="PS51698">
    <property type="entry name" value="U_BOX"/>
    <property type="match status" value="1"/>
</dbReference>
<dbReference type="GO" id="GO:0061630">
    <property type="term" value="F:ubiquitin protein ligase activity"/>
    <property type="evidence" value="ECO:0007669"/>
    <property type="project" value="UniProtKB-UniRule"/>
</dbReference>
<dbReference type="OrthoDB" id="10064100at2759"/>
<feature type="compositionally biased region" description="Basic residues" evidence="6">
    <location>
        <begin position="1"/>
        <end position="10"/>
    </location>
</feature>
<reference evidence="8" key="1">
    <citation type="submission" date="2025-05" db="UniProtKB">
        <authorList>
            <consortium name="RefSeq"/>
        </authorList>
    </citation>
    <scope>NUCLEOTIDE SEQUENCE [LARGE SCALE GENOMIC DNA]</scope>
</reference>
<dbReference type="RefSeq" id="XP_030541232.1">
    <property type="nucleotide sequence ID" value="XM_030685372.2"/>
</dbReference>
<proteinExistence type="predicted"/>
<dbReference type="InterPro" id="IPR016024">
    <property type="entry name" value="ARM-type_fold"/>
</dbReference>